<dbReference type="eggNOG" id="ENOG502RX81">
    <property type="taxonomic scope" value="Eukaryota"/>
</dbReference>
<dbReference type="Ensembl" id="ENSLACT00000013365.1">
    <property type="protein sequence ID" value="ENSLACP00000013269.1"/>
    <property type="gene ID" value="ENSLACG00000011682.1"/>
</dbReference>
<organism evidence="1 2">
    <name type="scientific">Latimeria chalumnae</name>
    <name type="common">Coelacanth</name>
    <dbReference type="NCBI Taxonomy" id="7897"/>
    <lineage>
        <taxon>Eukaryota</taxon>
        <taxon>Metazoa</taxon>
        <taxon>Chordata</taxon>
        <taxon>Craniata</taxon>
        <taxon>Vertebrata</taxon>
        <taxon>Euteleostomi</taxon>
        <taxon>Coelacanthiformes</taxon>
        <taxon>Coelacanthidae</taxon>
        <taxon>Latimeria</taxon>
    </lineage>
</organism>
<reference evidence="2" key="1">
    <citation type="submission" date="2011-08" db="EMBL/GenBank/DDBJ databases">
        <title>The draft genome of Latimeria chalumnae.</title>
        <authorList>
            <person name="Di Palma F."/>
            <person name="Alfoldi J."/>
            <person name="Johnson J."/>
            <person name="Berlin A."/>
            <person name="Gnerre S."/>
            <person name="Jaffe D."/>
            <person name="MacCallum I."/>
            <person name="Young S."/>
            <person name="Walker B.J."/>
            <person name="Lander E."/>
            <person name="Lindblad-Toh K."/>
        </authorList>
    </citation>
    <scope>NUCLEOTIDE SEQUENCE [LARGE SCALE GENOMIC DNA]</scope>
    <source>
        <strain evidence="2">Wild caught</strain>
    </source>
</reference>
<dbReference type="SUPFAM" id="SSF53098">
    <property type="entry name" value="Ribonuclease H-like"/>
    <property type="match status" value="1"/>
</dbReference>
<evidence type="ECO:0008006" key="3">
    <source>
        <dbReference type="Google" id="ProtNLM"/>
    </source>
</evidence>
<protein>
    <recommendedName>
        <fullName evidence="3">DUF4371 domain-containing protein</fullName>
    </recommendedName>
</protein>
<dbReference type="PANTHER" id="PTHR37162">
    <property type="entry name" value="HAT FAMILY DIMERISATION DOMAINCONTAINING PROTEIN-RELATED"/>
    <property type="match status" value="1"/>
</dbReference>
<dbReference type="PANTHER" id="PTHR37162:SF10">
    <property type="entry name" value="DUF4371 DOMAIN-CONTAINING PROTEIN"/>
    <property type="match status" value="1"/>
</dbReference>
<reference evidence="1" key="3">
    <citation type="submission" date="2025-09" db="UniProtKB">
        <authorList>
            <consortium name="Ensembl"/>
        </authorList>
    </citation>
    <scope>IDENTIFICATION</scope>
</reference>
<evidence type="ECO:0000313" key="2">
    <source>
        <dbReference type="Proteomes" id="UP000008672"/>
    </source>
</evidence>
<dbReference type="InParanoid" id="H3AUE8"/>
<dbReference type="Proteomes" id="UP000008672">
    <property type="component" value="Unassembled WGS sequence"/>
</dbReference>
<dbReference type="HOGENOM" id="CLU_013265_2_0_1"/>
<keyword evidence="2" id="KW-1185">Reference proteome</keyword>
<dbReference type="InterPro" id="IPR012337">
    <property type="entry name" value="RNaseH-like_sf"/>
</dbReference>
<evidence type="ECO:0000313" key="1">
    <source>
        <dbReference type="Ensembl" id="ENSLACP00000013269.1"/>
    </source>
</evidence>
<reference evidence="1" key="2">
    <citation type="submission" date="2025-08" db="UniProtKB">
        <authorList>
            <consortium name="Ensembl"/>
        </authorList>
    </citation>
    <scope>IDENTIFICATION</scope>
</reference>
<dbReference type="AlphaFoldDB" id="H3AUE8"/>
<dbReference type="EMBL" id="AFYH01112901">
    <property type="status" value="NOT_ANNOTATED_CDS"/>
    <property type="molecule type" value="Genomic_DNA"/>
</dbReference>
<dbReference type="STRING" id="7897.ENSLACP00000013269"/>
<proteinExistence type="predicted"/>
<accession>H3AUE8</accession>
<name>H3AUE8_LATCH</name>
<sequence length="588" mass="67261">CTCCSQDISIAAAGWNDISKHLKTDKRKNEKAKSSTVPIFSLLKKETYAVTKAECFVEFLIEHNLLLSVADHATPLFKAMFADSKIAKDFSCRRTKTSHIIHTLPENSKSELVSVLKCRPFCLATDGSNDIEDCTLYPIVVRVFNHNEVKTCLLSLPELKKDSAAVNIYDCIRCQLETLGIPWCNMIAFTSDNALVMLGQNSGVGTLLKQVHSSVHTIGCPCHLIHITANKAADTLPISVEDIVITIYYYLKKRSKRKKFQELYSVEFQKIIKHVHTRWLSLGKSLKRILLHWDALHEVFKSEVSNKRSSKNMKRLCHVFGDLNTKLYFLFLDALPPIFEDTNKVLSSDESLIHVLHEMLLKFVKPDILRSSDLLQVPFEEECNHKTSDMIIIGHSAEQYIKDNRPQLYLAKFFKCAVSFYVTAFQYMKKFPYNDPVLLHAEVANIKRHEQVPFQSVEYFVNRFPTLLPTCENTPEQVDELQNEFLLYQVDSEIDTMSVHQIDHAKKYKVLSDIMLGILVILHSNADCECVFSIVTKNQTVYLLDKKTFQHVGTKRNHGMCYEQKPSEDLLKAVKKATYAALHDNSIQ</sequence>
<dbReference type="GeneTree" id="ENSGT00940000164322"/>
<dbReference type="OMA" id="ANIKRHE"/>